<dbReference type="GO" id="GO:0016798">
    <property type="term" value="F:hydrolase activity, acting on glycosyl bonds"/>
    <property type="evidence" value="ECO:0007669"/>
    <property type="project" value="UniProtKB-KW"/>
</dbReference>
<dbReference type="SUPFAM" id="SSF51126">
    <property type="entry name" value="Pectin lyase-like"/>
    <property type="match status" value="1"/>
</dbReference>
<gene>
    <name evidence="5" type="ORF">ACFSE1_18760</name>
</gene>
<comment type="caution">
    <text evidence="5">The sequence shown here is derived from an EMBL/GenBank/DDBJ whole genome shotgun (WGS) entry which is preliminary data.</text>
</comment>
<name>A0ABW4M844_9HYPH</name>
<proteinExistence type="inferred from homology"/>
<sequence>MNMNENIFLAKAGDCTVELQSALSEAAEAGRVLRLAPGVHQTGGLALPSGVHLHIPEGAVLRFSAAYQDYERNRVDVIAEDSDRAMLLAKNASGIRISGEGVIEAPGCDYIVGRLEDMGTHVPAPERPRVLVLDHCQDVQLTGFSVRQSPMWTIHLIACQDVEVSNLDIENDREMPNTDGLVIDSCERVAIRNCQIATADDGIVLKTSKGADGKPVGACRDVLVEHCQIESRSCALKIGTETHGDVENISFVDCDIVRSNRALGIFSRDGGRIRNIVHRDIRVEASETPDGFWGSGEAITINVVDRRRERPAGPVEAVRFERITGTMEGAINLVADGASGIAGVVFKDVCVRQRDGRFKGHRYDMRPTRFDLAPSPDAAGRANAWVKDESGQVIGLVAYPGGMPSLFASNVEGLELSEVLFDRPSPLPQGWSEEAIVTVSGASPVWS</sequence>
<dbReference type="EC" id="3.2.1.-" evidence="5"/>
<dbReference type="RefSeq" id="WP_377404938.1">
    <property type="nucleotide sequence ID" value="NZ_JBHUEQ010000039.1"/>
</dbReference>
<organism evidence="5 6">
    <name type="scientific">Rhizobium helianthi</name>
    <dbReference type="NCBI Taxonomy" id="1132695"/>
    <lineage>
        <taxon>Bacteria</taxon>
        <taxon>Pseudomonadati</taxon>
        <taxon>Pseudomonadota</taxon>
        <taxon>Alphaproteobacteria</taxon>
        <taxon>Hyphomicrobiales</taxon>
        <taxon>Rhizobiaceae</taxon>
        <taxon>Rhizobium/Agrobacterium group</taxon>
        <taxon>Rhizobium</taxon>
    </lineage>
</organism>
<keyword evidence="3 4" id="KW-0326">Glycosidase</keyword>
<dbReference type="PANTHER" id="PTHR31339">
    <property type="entry name" value="PECTIN LYASE-RELATED"/>
    <property type="match status" value="1"/>
</dbReference>
<evidence type="ECO:0000313" key="6">
    <source>
        <dbReference type="Proteomes" id="UP001597322"/>
    </source>
</evidence>
<dbReference type="InterPro" id="IPR011050">
    <property type="entry name" value="Pectin_lyase_fold/virulence"/>
</dbReference>
<evidence type="ECO:0000313" key="5">
    <source>
        <dbReference type="EMBL" id="MFD1747516.1"/>
    </source>
</evidence>
<dbReference type="Pfam" id="PF00295">
    <property type="entry name" value="Glyco_hydro_28"/>
    <property type="match status" value="1"/>
</dbReference>
<dbReference type="InterPro" id="IPR051801">
    <property type="entry name" value="GH28_Enzymes"/>
</dbReference>
<dbReference type="InterPro" id="IPR012334">
    <property type="entry name" value="Pectin_lyas_fold"/>
</dbReference>
<dbReference type="EMBL" id="JBHUEQ010000039">
    <property type="protein sequence ID" value="MFD1747516.1"/>
    <property type="molecule type" value="Genomic_DNA"/>
</dbReference>
<comment type="similarity">
    <text evidence="1 4">Belongs to the glycosyl hydrolase 28 family.</text>
</comment>
<reference evidence="6" key="1">
    <citation type="journal article" date="2019" name="Int. J. Syst. Evol. Microbiol.">
        <title>The Global Catalogue of Microorganisms (GCM) 10K type strain sequencing project: providing services to taxonomists for standard genome sequencing and annotation.</title>
        <authorList>
            <consortium name="The Broad Institute Genomics Platform"/>
            <consortium name="The Broad Institute Genome Sequencing Center for Infectious Disease"/>
            <person name="Wu L."/>
            <person name="Ma J."/>
        </authorList>
    </citation>
    <scope>NUCLEOTIDE SEQUENCE [LARGE SCALE GENOMIC DNA]</scope>
    <source>
        <strain evidence="6">CG52</strain>
    </source>
</reference>
<dbReference type="PANTHER" id="PTHR31339:SF9">
    <property type="entry name" value="PLASMIN AND FIBRONECTIN-BINDING PROTEIN A"/>
    <property type="match status" value="1"/>
</dbReference>
<accession>A0ABW4M844</accession>
<dbReference type="Gene3D" id="2.160.20.10">
    <property type="entry name" value="Single-stranded right-handed beta-helix, Pectin lyase-like"/>
    <property type="match status" value="1"/>
</dbReference>
<dbReference type="InterPro" id="IPR000743">
    <property type="entry name" value="Glyco_hydro_28"/>
</dbReference>
<keyword evidence="6" id="KW-1185">Reference proteome</keyword>
<dbReference type="Proteomes" id="UP001597322">
    <property type="component" value="Unassembled WGS sequence"/>
</dbReference>
<evidence type="ECO:0000256" key="4">
    <source>
        <dbReference type="RuleBase" id="RU361169"/>
    </source>
</evidence>
<evidence type="ECO:0000256" key="2">
    <source>
        <dbReference type="ARBA" id="ARBA00022801"/>
    </source>
</evidence>
<keyword evidence="2 4" id="KW-0378">Hydrolase</keyword>
<protein>
    <submittedName>
        <fullName evidence="5">Glycoside hydrolase family 28 protein</fullName>
        <ecNumber evidence="5">3.2.1.-</ecNumber>
    </submittedName>
</protein>
<evidence type="ECO:0000256" key="3">
    <source>
        <dbReference type="ARBA" id="ARBA00023295"/>
    </source>
</evidence>
<evidence type="ECO:0000256" key="1">
    <source>
        <dbReference type="ARBA" id="ARBA00008834"/>
    </source>
</evidence>